<feature type="transmembrane region" description="Helical" evidence="1">
    <location>
        <begin position="43"/>
        <end position="63"/>
    </location>
</feature>
<dbReference type="InParanoid" id="A0A168RBR0"/>
<reference evidence="3" key="1">
    <citation type="submission" date="2016-04" db="EMBL/GenBank/DDBJ databases">
        <authorList>
            <person name="Evans L.H."/>
            <person name="Alamgir A."/>
            <person name="Owens N."/>
            <person name="Weber N.D."/>
            <person name="Virtaneva K."/>
            <person name="Barbian K."/>
            <person name="Babar A."/>
            <person name="Rosenke K."/>
        </authorList>
    </citation>
    <scope>NUCLEOTIDE SEQUENCE [LARGE SCALE GENOMIC DNA]</scope>
    <source>
        <strain evidence="3">CBS 101.48</strain>
    </source>
</reference>
<evidence type="ECO:0000259" key="2">
    <source>
        <dbReference type="Pfam" id="PF04892"/>
    </source>
</evidence>
<dbReference type="EMBL" id="LT554591">
    <property type="protein sequence ID" value="SAM06457.1"/>
    <property type="molecule type" value="Genomic_DNA"/>
</dbReference>
<protein>
    <recommendedName>
        <fullName evidence="2">VanZ-like domain-containing protein</fullName>
    </recommendedName>
</protein>
<gene>
    <name evidence="3" type="primary">ABSGL_12346.1 scaffold 12745</name>
</gene>
<evidence type="ECO:0000256" key="1">
    <source>
        <dbReference type="SAM" id="Phobius"/>
    </source>
</evidence>
<accession>A0A168RBR0</accession>
<dbReference type="AlphaFoldDB" id="A0A168RBR0"/>
<keyword evidence="1" id="KW-0472">Membrane</keyword>
<feature type="transmembrane region" description="Helical" evidence="1">
    <location>
        <begin position="75"/>
        <end position="96"/>
    </location>
</feature>
<feature type="domain" description="VanZ-like" evidence="2">
    <location>
        <begin position="18"/>
        <end position="90"/>
    </location>
</feature>
<dbReference type="PANTHER" id="PTHR28008:SF1">
    <property type="entry name" value="DOMAIN PROTEIN, PUTATIVE (AFU_ORTHOLOGUE AFUA_3G10980)-RELATED"/>
    <property type="match status" value="1"/>
</dbReference>
<dbReference type="InterPro" id="IPR006976">
    <property type="entry name" value="VanZ-like"/>
</dbReference>
<dbReference type="OMA" id="SLMINIM"/>
<keyword evidence="1" id="KW-1133">Transmembrane helix</keyword>
<feature type="transmembrane region" description="Helical" evidence="1">
    <location>
        <begin position="20"/>
        <end position="36"/>
    </location>
</feature>
<name>A0A168RBR0_ABSGL</name>
<evidence type="ECO:0000313" key="3">
    <source>
        <dbReference type="EMBL" id="SAM06457.1"/>
    </source>
</evidence>
<dbReference type="Proteomes" id="UP000078561">
    <property type="component" value="Unassembled WGS sequence"/>
</dbReference>
<evidence type="ECO:0000313" key="4">
    <source>
        <dbReference type="Proteomes" id="UP000078561"/>
    </source>
</evidence>
<dbReference type="NCBIfam" id="NF037970">
    <property type="entry name" value="vanZ_1"/>
    <property type="match status" value="1"/>
</dbReference>
<proteinExistence type="predicted"/>
<keyword evidence="4" id="KW-1185">Reference proteome</keyword>
<dbReference type="OrthoDB" id="63581at2759"/>
<organism evidence="3">
    <name type="scientific">Absidia glauca</name>
    <name type="common">Pin mould</name>
    <dbReference type="NCBI Taxonomy" id="4829"/>
    <lineage>
        <taxon>Eukaryota</taxon>
        <taxon>Fungi</taxon>
        <taxon>Fungi incertae sedis</taxon>
        <taxon>Mucoromycota</taxon>
        <taxon>Mucoromycotina</taxon>
        <taxon>Mucoromycetes</taxon>
        <taxon>Mucorales</taxon>
        <taxon>Cunninghamellaceae</taxon>
        <taxon>Absidia</taxon>
    </lineage>
</organism>
<keyword evidence="1" id="KW-0812">Transmembrane</keyword>
<dbReference type="PANTHER" id="PTHR28008">
    <property type="entry name" value="DOMAIN PROTEIN, PUTATIVE (AFU_ORTHOLOGUE AFUA_3G10980)-RELATED"/>
    <property type="match status" value="1"/>
</dbReference>
<dbReference type="Pfam" id="PF04892">
    <property type="entry name" value="VanZ"/>
    <property type="match status" value="1"/>
</dbReference>
<sequence length="137" mass="15566">MGILGFAPIHLHERINDKTLHFGTFCILSICLYYLWNLSFRRNLVLAGGILFILTIGSEFLQGLLPYRTFDWYDILANVLGSLTGLMIALGLDYAWKSRKDQIRRQGGTWVAMEQQALMEEGLERGSFDDDTSSSLN</sequence>